<name>A0ABM9PI63_9FLAO</name>
<keyword evidence="1" id="KW-0812">Transmembrane</keyword>
<keyword evidence="1" id="KW-1133">Transmembrane helix</keyword>
<proteinExistence type="predicted"/>
<evidence type="ECO:0000313" key="3">
    <source>
        <dbReference type="Proteomes" id="UP001497602"/>
    </source>
</evidence>
<evidence type="ECO:0000313" key="2">
    <source>
        <dbReference type="EMBL" id="CAL2105294.1"/>
    </source>
</evidence>
<feature type="transmembrane region" description="Helical" evidence="1">
    <location>
        <begin position="82"/>
        <end position="100"/>
    </location>
</feature>
<reference evidence="2 3" key="1">
    <citation type="submission" date="2024-05" db="EMBL/GenBank/DDBJ databases">
        <authorList>
            <person name="Duchaud E."/>
        </authorList>
    </citation>
    <scope>NUCLEOTIDE SEQUENCE [LARGE SCALE GENOMIC DNA]</scope>
    <source>
        <strain evidence="2">Ena-SAMPLE-TAB-13-05-2024-13:56:06:370-140305</strain>
    </source>
</reference>
<comment type="caution">
    <text evidence="2">The sequence shown here is derived from an EMBL/GenBank/DDBJ whole genome shotgun (WGS) entry which is preliminary data.</text>
</comment>
<keyword evidence="3" id="KW-1185">Reference proteome</keyword>
<feature type="transmembrane region" description="Helical" evidence="1">
    <location>
        <begin position="6"/>
        <end position="25"/>
    </location>
</feature>
<organism evidence="2 3">
    <name type="scientific">Tenacibaculum vairaonense</name>
    <dbReference type="NCBI Taxonomy" id="3137860"/>
    <lineage>
        <taxon>Bacteria</taxon>
        <taxon>Pseudomonadati</taxon>
        <taxon>Bacteroidota</taxon>
        <taxon>Flavobacteriia</taxon>
        <taxon>Flavobacteriales</taxon>
        <taxon>Flavobacteriaceae</taxon>
        <taxon>Tenacibaculum</taxon>
    </lineage>
</organism>
<evidence type="ECO:0008006" key="4">
    <source>
        <dbReference type="Google" id="ProtNLM"/>
    </source>
</evidence>
<feature type="transmembrane region" description="Helical" evidence="1">
    <location>
        <begin position="46"/>
        <end position="67"/>
    </location>
</feature>
<sequence>MIYFLGVVCVFVLSFIATLHFYWAFGGKWGISSVIPIKENDVKAIHPKWFATLIVALVILGFSSLYAEKIALVSLAFLPNSITNYGVLVIASIFIIRAIGDFKYVGFFKQIKTTLFAKNDTNYFSPLCLFLGVIGYLLHFSL</sequence>
<dbReference type="InterPro" id="IPR025058">
    <property type="entry name" value="DUF3995"/>
</dbReference>
<dbReference type="EMBL" id="CAXJRC010000005">
    <property type="protein sequence ID" value="CAL2105294.1"/>
    <property type="molecule type" value="Genomic_DNA"/>
</dbReference>
<dbReference type="RefSeq" id="WP_348702504.1">
    <property type="nucleotide sequence ID" value="NZ_CAXIYA010000004.1"/>
</dbReference>
<dbReference type="Proteomes" id="UP001497602">
    <property type="component" value="Unassembled WGS sequence"/>
</dbReference>
<feature type="transmembrane region" description="Helical" evidence="1">
    <location>
        <begin position="121"/>
        <end position="139"/>
    </location>
</feature>
<keyword evidence="1" id="KW-0472">Membrane</keyword>
<accession>A0ABM9PI63</accession>
<protein>
    <recommendedName>
        <fullName evidence="4">DUF3995 domain-containing protein</fullName>
    </recommendedName>
</protein>
<evidence type="ECO:0000256" key="1">
    <source>
        <dbReference type="SAM" id="Phobius"/>
    </source>
</evidence>
<gene>
    <name evidence="2" type="ORF">T190115A13A_140061</name>
</gene>
<dbReference type="Pfam" id="PF13160">
    <property type="entry name" value="DUF3995"/>
    <property type="match status" value="1"/>
</dbReference>